<dbReference type="Pfam" id="PF00069">
    <property type="entry name" value="Pkinase"/>
    <property type="match status" value="1"/>
</dbReference>
<proteinExistence type="predicted"/>
<dbReference type="CDD" id="cd14133">
    <property type="entry name" value="PKc_DYRK_like"/>
    <property type="match status" value="1"/>
</dbReference>
<dbReference type="Proteomes" id="UP000515908">
    <property type="component" value="Chromosome 19"/>
</dbReference>
<evidence type="ECO:0000256" key="7">
    <source>
        <dbReference type="SAM" id="MobiDB-lite"/>
    </source>
</evidence>
<dbReference type="FunFam" id="1.10.510.10:FF:000380">
    <property type="entry name" value="Serine/threonine-protein kinase ppk15"/>
    <property type="match status" value="1"/>
</dbReference>
<evidence type="ECO:0000256" key="4">
    <source>
        <dbReference type="ARBA" id="ARBA00022741"/>
    </source>
</evidence>
<dbReference type="SUPFAM" id="SSF56112">
    <property type="entry name" value="Protein kinase-like (PK-like)"/>
    <property type="match status" value="1"/>
</dbReference>
<keyword evidence="3" id="KW-0808">Transferase</keyword>
<evidence type="ECO:0000256" key="6">
    <source>
        <dbReference type="ARBA" id="ARBA00022840"/>
    </source>
</evidence>
<evidence type="ECO:0000259" key="8">
    <source>
        <dbReference type="PROSITE" id="PS50011"/>
    </source>
</evidence>
<evidence type="ECO:0000256" key="3">
    <source>
        <dbReference type="ARBA" id="ARBA00022679"/>
    </source>
</evidence>
<keyword evidence="6" id="KW-0067">ATP-binding</keyword>
<sequence length="438" mass="49741">MLSNSETVNERAVSSDSFSQSLPGGKLLQVIHKDHFLTSVLGDVNDLWEPTVGDNLSPAFEHGAGIVLEDFLDEIEQSVEMVATEPYKKSPPPTGLPLDTLKLKVIFEKGKTGFEKEKEFPITKDSVVAGRYRIEEFVDSASFSRTACSVDLETGRQVCLKIIHNSKENFDQSLDEVKLLTHVNEAGDPDENSFLQLYDYFYYKEHMFIVTEILADNLYQFSKYNRHHEEELYFTLPRVQSIARQVLTALRLIHSLNIIHCDLKPENILFKSYSKCLVKVIDFGSSCYFTDVLSSYVQSRCYRAPEVILGCRYDDRVDVWSLGAILAELATGKVLFENDTVASMLAFVTSVSGPIPSRMLHEGRNTPYFVTKHGAFYENIEERLVFHFPEEVSADAARLGFDDAEYLDFVRQCLTMDPLDRPSASELLTHPFITKPYN</sequence>
<feature type="domain" description="Protein kinase" evidence="8">
    <location>
        <begin position="132"/>
        <end position="433"/>
    </location>
</feature>
<keyword evidence="2" id="KW-0597">Phosphoprotein</keyword>
<name>A0A7G2CSA6_9TRYP</name>
<organism evidence="9 10">
    <name type="scientific">Angomonas deanei</name>
    <dbReference type="NCBI Taxonomy" id="59799"/>
    <lineage>
        <taxon>Eukaryota</taxon>
        <taxon>Discoba</taxon>
        <taxon>Euglenozoa</taxon>
        <taxon>Kinetoplastea</taxon>
        <taxon>Metakinetoplastina</taxon>
        <taxon>Trypanosomatida</taxon>
        <taxon>Trypanosomatidae</taxon>
        <taxon>Strigomonadinae</taxon>
        <taxon>Angomonas</taxon>
    </lineage>
</organism>
<dbReference type="PROSITE" id="PS00108">
    <property type="entry name" value="PROTEIN_KINASE_ST"/>
    <property type="match status" value="1"/>
</dbReference>
<evidence type="ECO:0000313" key="10">
    <source>
        <dbReference type="Proteomes" id="UP000515908"/>
    </source>
</evidence>
<dbReference type="GO" id="GO:0004674">
    <property type="term" value="F:protein serine/threonine kinase activity"/>
    <property type="evidence" value="ECO:0007669"/>
    <property type="project" value="UniProtKB-KW"/>
</dbReference>
<feature type="region of interest" description="Disordered" evidence="7">
    <location>
        <begin position="1"/>
        <end position="20"/>
    </location>
</feature>
<dbReference type="Gene3D" id="3.30.200.20">
    <property type="entry name" value="Phosphorylase Kinase, domain 1"/>
    <property type="match status" value="1"/>
</dbReference>
<dbReference type="AlphaFoldDB" id="A0A7G2CSA6"/>
<protein>
    <submittedName>
        <fullName evidence="9">Protein kinase domain/Protein tyrosine kinase, putative</fullName>
    </submittedName>
</protein>
<evidence type="ECO:0000313" key="9">
    <source>
        <dbReference type="EMBL" id="CAD2221082.1"/>
    </source>
</evidence>
<keyword evidence="4" id="KW-0547">Nucleotide-binding</keyword>
<dbReference type="VEuPathDB" id="TriTrypDB:ADEAN_000861300"/>
<keyword evidence="1" id="KW-0723">Serine/threonine-protein kinase</keyword>
<gene>
    <name evidence="9" type="ORF">ADEAN_000861300</name>
</gene>
<dbReference type="PROSITE" id="PS50011">
    <property type="entry name" value="PROTEIN_KINASE_DOM"/>
    <property type="match status" value="1"/>
</dbReference>
<keyword evidence="5 9" id="KW-0418">Kinase</keyword>
<dbReference type="EMBL" id="LR877163">
    <property type="protein sequence ID" value="CAD2221082.1"/>
    <property type="molecule type" value="Genomic_DNA"/>
</dbReference>
<dbReference type="InterPro" id="IPR050494">
    <property type="entry name" value="Ser_Thr_dual-spec_kinase"/>
</dbReference>
<dbReference type="PANTHER" id="PTHR24058">
    <property type="entry name" value="DUAL SPECIFICITY PROTEIN KINASE"/>
    <property type="match status" value="1"/>
</dbReference>
<evidence type="ECO:0000256" key="2">
    <source>
        <dbReference type="ARBA" id="ARBA00022553"/>
    </source>
</evidence>
<dbReference type="PANTHER" id="PTHR24058:SF124">
    <property type="entry name" value="PROTEIN KINASE SUPERFAMILY PROTEIN"/>
    <property type="match status" value="1"/>
</dbReference>
<dbReference type="InterPro" id="IPR008271">
    <property type="entry name" value="Ser/Thr_kinase_AS"/>
</dbReference>
<reference evidence="9 10" key="1">
    <citation type="submission" date="2020-08" db="EMBL/GenBank/DDBJ databases">
        <authorList>
            <person name="Newling K."/>
            <person name="Davey J."/>
            <person name="Forrester S."/>
        </authorList>
    </citation>
    <scope>NUCLEOTIDE SEQUENCE [LARGE SCALE GENOMIC DNA]</scope>
    <source>
        <strain evidence="10">Crithidia deanei Carvalho (ATCC PRA-265)</strain>
    </source>
</reference>
<keyword evidence="10" id="KW-1185">Reference proteome</keyword>
<dbReference type="InterPro" id="IPR011009">
    <property type="entry name" value="Kinase-like_dom_sf"/>
</dbReference>
<dbReference type="GO" id="GO:0005524">
    <property type="term" value="F:ATP binding"/>
    <property type="evidence" value="ECO:0007669"/>
    <property type="project" value="UniProtKB-KW"/>
</dbReference>
<dbReference type="Gene3D" id="1.10.510.10">
    <property type="entry name" value="Transferase(Phosphotransferase) domain 1"/>
    <property type="match status" value="1"/>
</dbReference>
<dbReference type="InterPro" id="IPR000719">
    <property type="entry name" value="Prot_kinase_dom"/>
</dbReference>
<evidence type="ECO:0000256" key="5">
    <source>
        <dbReference type="ARBA" id="ARBA00022777"/>
    </source>
</evidence>
<accession>A0A7G2CSA6</accession>
<evidence type="ECO:0000256" key="1">
    <source>
        <dbReference type="ARBA" id="ARBA00022527"/>
    </source>
</evidence>
<dbReference type="SMART" id="SM00220">
    <property type="entry name" value="S_TKc"/>
    <property type="match status" value="1"/>
</dbReference>